<keyword evidence="3" id="KW-1185">Reference proteome</keyword>
<organism evidence="2 3">
    <name type="scientific">Rhizobium wuzhouense</name>
    <dbReference type="NCBI Taxonomy" id="1986026"/>
    <lineage>
        <taxon>Bacteria</taxon>
        <taxon>Pseudomonadati</taxon>
        <taxon>Pseudomonadota</taxon>
        <taxon>Alphaproteobacteria</taxon>
        <taxon>Hyphomicrobiales</taxon>
        <taxon>Rhizobiaceae</taxon>
        <taxon>Rhizobium/Agrobacterium group</taxon>
        <taxon>Rhizobium</taxon>
    </lineage>
</organism>
<dbReference type="InterPro" id="IPR051466">
    <property type="entry name" value="D-amino_acid_metab_enzyme"/>
</dbReference>
<feature type="domain" description="Alanine racemase N-terminal" evidence="1">
    <location>
        <begin position="107"/>
        <end position="253"/>
    </location>
</feature>
<accession>A0ABX5NK34</accession>
<proteinExistence type="predicted"/>
<reference evidence="2 3" key="1">
    <citation type="submission" date="2018-06" db="EMBL/GenBank/DDBJ databases">
        <title>Rhizobium wuzhouense sp. nov., isolated from roots of Oryza officinalis.</title>
        <authorList>
            <person name="Yuan T."/>
        </authorList>
    </citation>
    <scope>NUCLEOTIDE SEQUENCE [LARGE SCALE GENOMIC DNA]</scope>
    <source>
        <strain evidence="2 3">W44</strain>
    </source>
</reference>
<evidence type="ECO:0000259" key="1">
    <source>
        <dbReference type="Pfam" id="PF01168"/>
    </source>
</evidence>
<name>A0ABX5NK34_9HYPH</name>
<dbReference type="Proteomes" id="UP000247536">
    <property type="component" value="Unassembled WGS sequence"/>
</dbReference>
<dbReference type="InterPro" id="IPR029066">
    <property type="entry name" value="PLP-binding_barrel"/>
</dbReference>
<evidence type="ECO:0000313" key="3">
    <source>
        <dbReference type="Proteomes" id="UP000247536"/>
    </source>
</evidence>
<protein>
    <submittedName>
        <fullName evidence="2">Alanine racemase</fullName>
    </submittedName>
</protein>
<evidence type="ECO:0000313" key="2">
    <source>
        <dbReference type="EMBL" id="PYB69813.1"/>
    </source>
</evidence>
<dbReference type="InterPro" id="IPR001608">
    <property type="entry name" value="Ala_racemase_N"/>
</dbReference>
<gene>
    <name evidence="2" type="ORF">DMY87_23315</name>
</gene>
<dbReference type="SUPFAM" id="SSF51419">
    <property type="entry name" value="PLP-binding barrel"/>
    <property type="match status" value="1"/>
</dbReference>
<sequence length="388" mass="42650">MTGEAYYQRLSTALVQAELHRPVLVIDRDRLDGNIELVRQRLAPGLGLRIVDKSLSSIPLMQHILSRCDTMRIMSFHLPMTLAMLSAFPEAEVLFGKPVPIATLTSSLNHSPPEMVDDVLRRCVFLIDDMARLEQYAALAHSSGKTIRIAFEVDVGMHRGGFETPQTLLAAVARAGEASGLRLEGVMAYEAHIPQLPRLFGGAYEQVRVEARLNDFVAALPPKARNIINTGGSKTALTYGNAGTITEVSMGSAFLKPTDFEIETLCSLQPAAFIATPILKVGDMRLPGPAFLTYLTQAFGSLPKKGCFLYGGKWMAEPVHPRGLQENRLWGHSSNQQMMALPHDTDARPDDFAIFRPTQSEAVLQHFDGLYVMSGGRIEERWPVLPAG</sequence>
<dbReference type="Pfam" id="PF01168">
    <property type="entry name" value="Ala_racemase_N"/>
    <property type="match status" value="1"/>
</dbReference>
<comment type="caution">
    <text evidence="2">The sequence shown here is derived from an EMBL/GenBank/DDBJ whole genome shotgun (WGS) entry which is preliminary data.</text>
</comment>
<dbReference type="PANTHER" id="PTHR28004:SF2">
    <property type="entry name" value="D-SERINE DEHYDRATASE"/>
    <property type="match status" value="1"/>
</dbReference>
<dbReference type="PANTHER" id="PTHR28004">
    <property type="entry name" value="ZGC:162816-RELATED"/>
    <property type="match status" value="1"/>
</dbReference>
<dbReference type="Gene3D" id="3.20.20.10">
    <property type="entry name" value="Alanine racemase"/>
    <property type="match status" value="1"/>
</dbReference>
<dbReference type="EMBL" id="QJRY01000013">
    <property type="protein sequence ID" value="PYB69813.1"/>
    <property type="molecule type" value="Genomic_DNA"/>
</dbReference>